<gene>
    <name evidence="3" type="ORF">F2P47_15140</name>
</gene>
<feature type="signal peptide" evidence="2">
    <location>
        <begin position="1"/>
        <end position="22"/>
    </location>
</feature>
<keyword evidence="1" id="KW-0175">Coiled coil</keyword>
<keyword evidence="2" id="KW-0732">Signal</keyword>
<feature type="chain" id="PRO_5026698736" evidence="2">
    <location>
        <begin position="23"/>
        <end position="538"/>
    </location>
</feature>
<keyword evidence="4" id="KW-1185">Reference proteome</keyword>
<dbReference type="InterPro" id="IPR010870">
    <property type="entry name" value="Porin_O/P"/>
</dbReference>
<dbReference type="AlphaFoldDB" id="A0A6N6VFW0"/>
<dbReference type="RefSeq" id="WP_152217226.1">
    <property type="nucleotide sequence ID" value="NZ_JBAQYD010000025.1"/>
</dbReference>
<name>A0A6N6VFW0_9HYPH</name>
<evidence type="ECO:0000256" key="1">
    <source>
        <dbReference type="SAM" id="Coils"/>
    </source>
</evidence>
<comment type="caution">
    <text evidence="3">The sequence shown here is derived from an EMBL/GenBank/DDBJ whole genome shotgun (WGS) entry which is preliminary data.</text>
</comment>
<reference evidence="3 4" key="1">
    <citation type="submission" date="2019-09" db="EMBL/GenBank/DDBJ databases">
        <title>Parvibaculum sedimenti sp. nov., isolated from sediment.</title>
        <authorList>
            <person name="Wang Y."/>
        </authorList>
    </citation>
    <scope>NUCLEOTIDE SEQUENCE [LARGE SCALE GENOMIC DNA]</scope>
    <source>
        <strain evidence="3 4">HXT-9</strain>
    </source>
</reference>
<feature type="coiled-coil region" evidence="1">
    <location>
        <begin position="28"/>
        <end position="65"/>
    </location>
</feature>
<dbReference type="SUPFAM" id="SSF56935">
    <property type="entry name" value="Porins"/>
    <property type="match status" value="1"/>
</dbReference>
<dbReference type="Proteomes" id="UP000468901">
    <property type="component" value="Unassembled WGS sequence"/>
</dbReference>
<accession>A0A6N6VFW0</accession>
<dbReference type="EMBL" id="WESC01000016">
    <property type="protein sequence ID" value="KAB7738774.1"/>
    <property type="molecule type" value="Genomic_DNA"/>
</dbReference>
<protein>
    <submittedName>
        <fullName evidence="3">Porin</fullName>
    </submittedName>
</protein>
<dbReference type="Gene3D" id="2.40.160.10">
    <property type="entry name" value="Porin"/>
    <property type="match status" value="1"/>
</dbReference>
<sequence length="538" mass="57933">MRSRLFLLTTVACCALSAPAFADDAEVLKRLDAMQKMLEAQQHQIEQQRSQIESQSREIASLKRSGVERKKSAVAQAVPQTSPAQTASQQAQIDALKIELDSYKTTQRLEKQDEPVWSFASGRPVVQSPDGRFSLGLRGLGQFDNAYYDQDDSASRLSSANGGALSSGSNFRRAQLGIQGKLFGDWSYLFNYDFGGSSGNEQQGRVQAVYAQYDGLAPFALRVGAYPPPANIEDGTASGDTIFLERNAPAEIARGIAGSDGRDAITALYTGGKLYAALSLTGGKVADSNTYAGEQRAVLGRVSDLFYSDNDWRLLAGVNGSYVFTPPFTNTVGPNGAHTITFSTSPELTVDDTGTKLVSTGAINAEHAYHWGVEGAAQWRSLYGQAGYFGYGIDRVATGLSNPNFDGWYLQGTWVLTGERRGYSAANGAFTSPKPSVPLSLKGGGWGAWELAARYSDLDLNYHEGQIGSAMPADGVRGGEQKIWTAGINWYPNSLLRFALDYQHVSVDRIGSTAAPVVANTDIGQSFDVISLRTQFGF</sequence>
<dbReference type="InterPro" id="IPR023614">
    <property type="entry name" value="Porin_dom_sf"/>
</dbReference>
<proteinExistence type="predicted"/>
<evidence type="ECO:0000256" key="2">
    <source>
        <dbReference type="SAM" id="SignalP"/>
    </source>
</evidence>
<organism evidence="3 4">
    <name type="scientific">Parvibaculum sedimenti</name>
    <dbReference type="NCBI Taxonomy" id="2608632"/>
    <lineage>
        <taxon>Bacteria</taxon>
        <taxon>Pseudomonadati</taxon>
        <taxon>Pseudomonadota</taxon>
        <taxon>Alphaproteobacteria</taxon>
        <taxon>Hyphomicrobiales</taxon>
        <taxon>Parvibaculaceae</taxon>
        <taxon>Parvibaculum</taxon>
    </lineage>
</organism>
<dbReference type="Pfam" id="PF07396">
    <property type="entry name" value="Porin_O_P"/>
    <property type="match status" value="1"/>
</dbReference>
<evidence type="ECO:0000313" key="3">
    <source>
        <dbReference type="EMBL" id="KAB7738774.1"/>
    </source>
</evidence>
<evidence type="ECO:0000313" key="4">
    <source>
        <dbReference type="Proteomes" id="UP000468901"/>
    </source>
</evidence>